<dbReference type="RefSeq" id="WP_053544602.1">
    <property type="nucleotide sequence ID" value="NZ_CP009220.1"/>
</dbReference>
<sequence length="111" mass="12390">MSIITSVLLLTAGAVLAMLATTRMSRLEPYGLIPHFIGTDIGFERQGQFLAYLLRAAAFFLLIVAASCAQPFFGLWALLLIAFGGFPSSMMVRQHNRRVRKMWRPRNSNGE</sequence>
<dbReference type="AlphaFoldDB" id="A0A0M4CDF6"/>
<feature type="transmembrane region" description="Helical" evidence="1">
    <location>
        <begin position="49"/>
        <end position="67"/>
    </location>
</feature>
<accession>A0A0M4CDF6</accession>
<organism evidence="2 3">
    <name type="scientific">Corynebacterium deserti GIMN1.010</name>
    <dbReference type="NCBI Taxonomy" id="931089"/>
    <lineage>
        <taxon>Bacteria</taxon>
        <taxon>Bacillati</taxon>
        <taxon>Actinomycetota</taxon>
        <taxon>Actinomycetes</taxon>
        <taxon>Mycobacteriales</taxon>
        <taxon>Corynebacteriaceae</taxon>
        <taxon>Corynebacterium</taxon>
    </lineage>
</organism>
<keyword evidence="1" id="KW-0812">Transmembrane</keyword>
<keyword evidence="1" id="KW-1133">Transmembrane helix</keyword>
<dbReference type="Proteomes" id="UP000068067">
    <property type="component" value="Chromosome"/>
</dbReference>
<evidence type="ECO:0000256" key="1">
    <source>
        <dbReference type="SAM" id="Phobius"/>
    </source>
</evidence>
<evidence type="ECO:0000313" key="3">
    <source>
        <dbReference type="Proteomes" id="UP000068067"/>
    </source>
</evidence>
<proteinExistence type="predicted"/>
<protein>
    <submittedName>
        <fullName evidence="2">Putative membrane protein</fullName>
    </submittedName>
</protein>
<feature type="transmembrane region" description="Helical" evidence="1">
    <location>
        <begin position="6"/>
        <end position="22"/>
    </location>
</feature>
<dbReference type="EMBL" id="CP009220">
    <property type="protein sequence ID" value="ALC05541.1"/>
    <property type="molecule type" value="Genomic_DNA"/>
</dbReference>
<reference evidence="2 3" key="1">
    <citation type="submission" date="2014-08" db="EMBL/GenBank/DDBJ databases">
        <title>Complete genome sequence of Corynebacterium deserti GIMN1.010 (=DSM 45689), isolated from desert sand in western China.</title>
        <authorList>
            <person name="Ruckert C."/>
            <person name="Albersmeier A."/>
            <person name="Kalinowski J."/>
        </authorList>
    </citation>
    <scope>NUCLEOTIDE SEQUENCE [LARGE SCALE GENOMIC DNA]</scope>
    <source>
        <strain evidence="2 3">GIMN1.010</strain>
    </source>
</reference>
<dbReference type="OrthoDB" id="4412619at2"/>
<name>A0A0M4CDF6_9CORY</name>
<dbReference type="PATRIC" id="fig|931089.4.peg.1122"/>
<evidence type="ECO:0000313" key="2">
    <source>
        <dbReference type="EMBL" id="ALC05541.1"/>
    </source>
</evidence>
<dbReference type="STRING" id="931089.CDES_05520"/>
<keyword evidence="1" id="KW-0472">Membrane</keyword>
<feature type="transmembrane region" description="Helical" evidence="1">
    <location>
        <begin position="73"/>
        <end position="92"/>
    </location>
</feature>
<keyword evidence="3" id="KW-1185">Reference proteome</keyword>
<gene>
    <name evidence="2" type="ORF">CDES_05520</name>
</gene>
<dbReference type="KEGG" id="cdx:CDES_05520"/>